<keyword evidence="1" id="KW-0472">Membrane</keyword>
<evidence type="ECO:0000313" key="2">
    <source>
        <dbReference type="EMBL" id="MCC9065945.1"/>
    </source>
</evidence>
<name>A0ABS8MMQ3_9FLAO</name>
<protein>
    <submittedName>
        <fullName evidence="2">Uncharacterized protein</fullName>
    </submittedName>
</protein>
<reference evidence="2" key="1">
    <citation type="submission" date="2021-11" db="EMBL/GenBank/DDBJ databases">
        <title>Description of novel Flavobacterium species.</title>
        <authorList>
            <person name="Saticioglu I.B."/>
            <person name="Ay H."/>
            <person name="Altun S."/>
            <person name="Duman M."/>
        </authorList>
    </citation>
    <scope>NUCLEOTIDE SEQUENCE</scope>
    <source>
        <strain evidence="2">F-30</strain>
    </source>
</reference>
<dbReference type="EMBL" id="JAJJMM010000001">
    <property type="protein sequence ID" value="MCC9065945.1"/>
    <property type="molecule type" value="Genomic_DNA"/>
</dbReference>
<feature type="transmembrane region" description="Helical" evidence="1">
    <location>
        <begin position="12"/>
        <end position="29"/>
    </location>
</feature>
<feature type="transmembrane region" description="Helical" evidence="1">
    <location>
        <begin position="63"/>
        <end position="84"/>
    </location>
</feature>
<keyword evidence="1" id="KW-0812">Transmembrane</keyword>
<feature type="transmembrane region" description="Helical" evidence="1">
    <location>
        <begin position="35"/>
        <end position="51"/>
    </location>
</feature>
<gene>
    <name evidence="2" type="ORF">LNP81_23370</name>
</gene>
<dbReference type="RefSeq" id="WP_230039673.1">
    <property type="nucleotide sequence ID" value="NZ_JAJJMM010000001.1"/>
</dbReference>
<keyword evidence="1" id="KW-1133">Transmembrane helix</keyword>
<evidence type="ECO:0000313" key="3">
    <source>
        <dbReference type="Proteomes" id="UP001430679"/>
    </source>
</evidence>
<comment type="caution">
    <text evidence="2">The sequence shown here is derived from an EMBL/GenBank/DDBJ whole genome shotgun (WGS) entry which is preliminary data.</text>
</comment>
<proteinExistence type="predicted"/>
<organism evidence="2 3">
    <name type="scientific">Flavobacterium piscisymbiosum</name>
    <dbReference type="NCBI Taxonomy" id="2893753"/>
    <lineage>
        <taxon>Bacteria</taxon>
        <taxon>Pseudomonadati</taxon>
        <taxon>Bacteroidota</taxon>
        <taxon>Flavobacteriia</taxon>
        <taxon>Flavobacteriales</taxon>
        <taxon>Flavobacteriaceae</taxon>
        <taxon>Flavobacterium</taxon>
    </lineage>
</organism>
<dbReference type="Proteomes" id="UP001430679">
    <property type="component" value="Unassembled WGS sequence"/>
</dbReference>
<evidence type="ECO:0000256" key="1">
    <source>
        <dbReference type="SAM" id="Phobius"/>
    </source>
</evidence>
<sequence>MINKILKSKWIYFLLLIGIVLYLRENQLILNSPKYIFWVLFSISFSTLFVLEIRNKIKIKKSILDYFFVIITVSFFSIYMALILKIPINEYIIYKSQSEILVKKCKISNYISGRSDRLLFYFDDKVYSVGFQNSSHLERKKIIANFLLRVEYKKSILNTYVVQEYGLIKK</sequence>
<keyword evidence="3" id="KW-1185">Reference proteome</keyword>
<accession>A0ABS8MMQ3</accession>